<accession>A0A6C0IC65</accession>
<evidence type="ECO:0000313" key="2">
    <source>
        <dbReference type="EMBL" id="QHT90661.1"/>
    </source>
</evidence>
<dbReference type="Pfam" id="PF01636">
    <property type="entry name" value="APH"/>
    <property type="match status" value="1"/>
</dbReference>
<sequence length="273" mass="32311">MQRDTLLGRGAQSSVYSLKKPHQNKVVKVLSSSGDSIEKKVYDRLSQLPAPQRQWFCRRWPSPHPSSMLVLSRCSPVDDWKKLDNVVACLRDVSPSLEVLSSLGIVHHDVHPENIMWDPRQKRHVLLDFGIATMDSTYVVDRLYLETREDHYSLLYHLLTRKYPRCAIQNDYRRVRQRWRHYFQEHPEDWKIFRRRFRRAFPGLYSPRVSTFLSRILNTECALASDDRETSILTKTMLSRFHLLFCLCYTIPASFREAVLPYYGNHLNMRGKK</sequence>
<dbReference type="SUPFAM" id="SSF56112">
    <property type="entry name" value="Protein kinase-like (PK-like)"/>
    <property type="match status" value="1"/>
</dbReference>
<dbReference type="SMART" id="SM00220">
    <property type="entry name" value="S_TKc"/>
    <property type="match status" value="1"/>
</dbReference>
<reference evidence="2" key="1">
    <citation type="journal article" date="2020" name="Nature">
        <title>Giant virus diversity and host interactions through global metagenomics.</title>
        <authorList>
            <person name="Schulz F."/>
            <person name="Roux S."/>
            <person name="Paez-Espino D."/>
            <person name="Jungbluth S."/>
            <person name="Walsh D.A."/>
            <person name="Denef V.J."/>
            <person name="McMahon K.D."/>
            <person name="Konstantinidis K.T."/>
            <person name="Eloe-Fadrosh E.A."/>
            <person name="Kyrpides N.C."/>
            <person name="Woyke T."/>
        </authorList>
    </citation>
    <scope>NUCLEOTIDE SEQUENCE</scope>
    <source>
        <strain evidence="2">GVMAG-M-3300023184-71</strain>
    </source>
</reference>
<dbReference type="EMBL" id="MN740156">
    <property type="protein sequence ID" value="QHT90661.1"/>
    <property type="molecule type" value="Genomic_DNA"/>
</dbReference>
<proteinExistence type="predicted"/>
<name>A0A6C0IC65_9ZZZZ</name>
<dbReference type="GO" id="GO:0005524">
    <property type="term" value="F:ATP binding"/>
    <property type="evidence" value="ECO:0007669"/>
    <property type="project" value="InterPro"/>
</dbReference>
<feature type="domain" description="Protein kinase" evidence="1">
    <location>
        <begin position="1"/>
        <end position="233"/>
    </location>
</feature>
<protein>
    <recommendedName>
        <fullName evidence="1">Protein kinase domain-containing protein</fullName>
    </recommendedName>
</protein>
<organism evidence="2">
    <name type="scientific">viral metagenome</name>
    <dbReference type="NCBI Taxonomy" id="1070528"/>
    <lineage>
        <taxon>unclassified sequences</taxon>
        <taxon>metagenomes</taxon>
        <taxon>organismal metagenomes</taxon>
    </lineage>
</organism>
<evidence type="ECO:0000259" key="1">
    <source>
        <dbReference type="SMART" id="SM00220"/>
    </source>
</evidence>
<dbReference type="InterPro" id="IPR002575">
    <property type="entry name" value="Aminoglycoside_PTrfase"/>
</dbReference>
<dbReference type="InterPro" id="IPR011009">
    <property type="entry name" value="Kinase-like_dom_sf"/>
</dbReference>
<dbReference type="AlphaFoldDB" id="A0A6C0IC65"/>
<dbReference type="Gene3D" id="1.10.510.10">
    <property type="entry name" value="Transferase(Phosphotransferase) domain 1"/>
    <property type="match status" value="1"/>
</dbReference>
<dbReference type="GO" id="GO:0004672">
    <property type="term" value="F:protein kinase activity"/>
    <property type="evidence" value="ECO:0007669"/>
    <property type="project" value="InterPro"/>
</dbReference>
<dbReference type="InterPro" id="IPR000719">
    <property type="entry name" value="Prot_kinase_dom"/>
</dbReference>